<dbReference type="EMBL" id="CDRZ01000287">
    <property type="protein sequence ID" value="CEO90395.1"/>
    <property type="molecule type" value="Genomic_DNA"/>
</dbReference>
<evidence type="ECO:0000313" key="2">
    <source>
        <dbReference type="Proteomes" id="UP000046155"/>
    </source>
</evidence>
<dbReference type="RefSeq" id="WP_044666160.1">
    <property type="nucleotide sequence ID" value="NZ_CDRZ01000287.1"/>
</dbReference>
<dbReference type="AlphaFoldDB" id="A0A0B7MK34"/>
<dbReference type="InterPro" id="IPR021328">
    <property type="entry name" value="CotB-like"/>
</dbReference>
<dbReference type="Pfam" id="PF11155">
    <property type="entry name" value="DUF2935"/>
    <property type="match status" value="1"/>
</dbReference>
<sequence>MQFYYGDRMVHRVLDEAEFWKQQEAEHTVVIRKIVPNLESEFVCQLEQFMLAFQKTKGKVVRYIETVVRSGGHICPSLEQEILQLIDFALRESQQFVMFLNRILAESEAVRCVLIAQVVINHIRRESEYFIGIAQTILCTKTYET</sequence>
<organism evidence="1 2">
    <name type="scientific">Syntrophaceticus schinkii</name>
    <dbReference type="NCBI Taxonomy" id="499207"/>
    <lineage>
        <taxon>Bacteria</taxon>
        <taxon>Bacillati</taxon>
        <taxon>Bacillota</taxon>
        <taxon>Clostridia</taxon>
        <taxon>Thermoanaerobacterales</taxon>
        <taxon>Thermoanaerobacterales Family III. Incertae Sedis</taxon>
        <taxon>Syntrophaceticus</taxon>
    </lineage>
</organism>
<accession>A0A0B7MK34</accession>
<dbReference type="SUPFAM" id="SSF158430">
    <property type="entry name" value="Bacillus cereus metalloprotein-like"/>
    <property type="match status" value="1"/>
</dbReference>
<dbReference type="OrthoDB" id="2734401at2"/>
<name>A0A0B7MK34_9FIRM</name>
<protein>
    <recommendedName>
        <fullName evidence="3">DUF2935 domain-containing protein</fullName>
    </recommendedName>
</protein>
<evidence type="ECO:0000313" key="1">
    <source>
        <dbReference type="EMBL" id="CEO90395.1"/>
    </source>
</evidence>
<proteinExistence type="predicted"/>
<gene>
    <name evidence="1" type="ORF">SSCH_860001</name>
</gene>
<evidence type="ECO:0008006" key="3">
    <source>
        <dbReference type="Google" id="ProtNLM"/>
    </source>
</evidence>
<dbReference type="Proteomes" id="UP000046155">
    <property type="component" value="Unassembled WGS sequence"/>
</dbReference>
<reference evidence="2" key="1">
    <citation type="submission" date="2015-01" db="EMBL/GenBank/DDBJ databases">
        <authorList>
            <person name="Manzoor Shahid"/>
            <person name="Zubair Saima"/>
        </authorList>
    </citation>
    <scope>NUCLEOTIDE SEQUENCE [LARGE SCALE GENOMIC DNA]</scope>
    <source>
        <strain evidence="2">Sp3</strain>
    </source>
</reference>
<dbReference type="Gene3D" id="1.20.1260.120">
    <property type="entry name" value="Protein of unknown function DUF2935"/>
    <property type="match status" value="1"/>
</dbReference>
<keyword evidence="2" id="KW-1185">Reference proteome</keyword>